<protein>
    <recommendedName>
        <fullName evidence="5 16">CDP-diacylglycerol--inositol 3-phosphatidyltransferase</fullName>
        <ecNumber evidence="5 16">2.7.8.11</ecNumber>
    </recommendedName>
</protein>
<gene>
    <name evidence="19" type="ORF">ECRASSUSDP1_LOCUS22767</name>
</gene>
<dbReference type="InterPro" id="IPR043130">
    <property type="entry name" value="CDP-OH_PTrfase_TM_dom"/>
</dbReference>
<feature type="transmembrane region" description="Helical" evidence="18">
    <location>
        <begin position="137"/>
        <end position="157"/>
    </location>
</feature>
<evidence type="ECO:0000256" key="8">
    <source>
        <dbReference type="ARBA" id="ARBA00022692"/>
    </source>
</evidence>
<dbReference type="GO" id="GO:0046872">
    <property type="term" value="F:metal ion binding"/>
    <property type="evidence" value="ECO:0007669"/>
    <property type="project" value="UniProtKB-KW"/>
</dbReference>
<keyword evidence="13 16" id="KW-0472">Membrane</keyword>
<dbReference type="Proteomes" id="UP001295684">
    <property type="component" value="Unassembled WGS sequence"/>
</dbReference>
<evidence type="ECO:0000256" key="13">
    <source>
        <dbReference type="ARBA" id="ARBA00023136"/>
    </source>
</evidence>
<dbReference type="PANTHER" id="PTHR15362:SF4">
    <property type="entry name" value="CDP-DIACYLGLYCEROL--INOSITOL 3-PHOSPHATIDYLTRANSFERASE"/>
    <property type="match status" value="1"/>
</dbReference>
<dbReference type="InterPro" id="IPR000462">
    <property type="entry name" value="CDP-OH_P_trans"/>
</dbReference>
<dbReference type="GO" id="GO:0003881">
    <property type="term" value="F:CDP-diacylglycerol-inositol 3-phosphatidyltransferase activity"/>
    <property type="evidence" value="ECO:0007669"/>
    <property type="project" value="UniProtKB-UniRule"/>
</dbReference>
<sequence>MVHQLLYIPNIIGYVRALFMVLSWNEAFRDPNKFILYYAISYTLDMADGLAARTFNQCTKFGAVLDMVLDRVTTASLFAILSNLYQEHAVYFLGFLGLDLASHWLQVVTTYAKGNESHKGDDESESAIVKIYYKSRIVLSSICACAEYFGCAFYVMAHSSTSWMLEPLIMQYLFYISIAGFAYKQFINIMQIKTSTLRLVHLDLEDKKDK</sequence>
<evidence type="ECO:0000256" key="10">
    <source>
        <dbReference type="ARBA" id="ARBA00022842"/>
    </source>
</evidence>
<comment type="catalytic activity">
    <reaction evidence="16">
        <text>a CDP-1,2-diacyl-sn-glycerol + myo-inositol = a 1,2-diacyl-sn-glycero-3-phospho-(1D-myo-inositol) + CMP + H(+)</text>
        <dbReference type="Rhea" id="RHEA:11580"/>
        <dbReference type="ChEBI" id="CHEBI:15378"/>
        <dbReference type="ChEBI" id="CHEBI:17268"/>
        <dbReference type="ChEBI" id="CHEBI:57880"/>
        <dbReference type="ChEBI" id="CHEBI:58332"/>
        <dbReference type="ChEBI" id="CHEBI:60377"/>
        <dbReference type="EC" id="2.7.8.11"/>
    </reaction>
</comment>
<evidence type="ECO:0000256" key="2">
    <source>
        <dbReference type="ARBA" id="ARBA00001946"/>
    </source>
</evidence>
<comment type="subcellular location">
    <subcellularLocation>
        <location evidence="3">Membrane</location>
        <topology evidence="3">Multi-pass membrane protein</topology>
    </subcellularLocation>
</comment>
<dbReference type="GO" id="GO:0005794">
    <property type="term" value="C:Golgi apparatus"/>
    <property type="evidence" value="ECO:0007669"/>
    <property type="project" value="TreeGrafter"/>
</dbReference>
<evidence type="ECO:0000256" key="4">
    <source>
        <dbReference type="ARBA" id="ARBA00010441"/>
    </source>
</evidence>
<dbReference type="PANTHER" id="PTHR15362">
    <property type="entry name" value="PHOSPHATIDYLINOSITOL SYNTHASE"/>
    <property type="match status" value="1"/>
</dbReference>
<evidence type="ECO:0000256" key="3">
    <source>
        <dbReference type="ARBA" id="ARBA00004141"/>
    </source>
</evidence>
<evidence type="ECO:0000313" key="19">
    <source>
        <dbReference type="EMBL" id="CAI2381313.1"/>
    </source>
</evidence>
<dbReference type="InterPro" id="IPR014387">
    <property type="entry name" value="CDP_diag_ino_3_P_euk"/>
</dbReference>
<dbReference type="PIRSF" id="PIRSF000848">
    <property type="entry name" value="CDP_diag_ino_3_P"/>
    <property type="match status" value="1"/>
</dbReference>
<evidence type="ECO:0000256" key="7">
    <source>
        <dbReference type="ARBA" id="ARBA00022679"/>
    </source>
</evidence>
<keyword evidence="6 16" id="KW-0444">Lipid biosynthesis</keyword>
<keyword evidence="15 16" id="KW-1208">Phospholipid metabolism</keyword>
<dbReference type="PROSITE" id="PS00379">
    <property type="entry name" value="CDP_ALCOHOL_P_TRANSF"/>
    <property type="match status" value="1"/>
</dbReference>
<name>A0AAD1XXJ1_EUPCR</name>
<keyword evidence="12 16" id="KW-0443">Lipid metabolism</keyword>
<feature type="transmembrane region" description="Helical" evidence="18">
    <location>
        <begin position="6"/>
        <end position="24"/>
    </location>
</feature>
<keyword evidence="9" id="KW-0479">Metal-binding</keyword>
<feature type="transmembrane region" description="Helical" evidence="18">
    <location>
        <begin position="163"/>
        <end position="183"/>
    </location>
</feature>
<evidence type="ECO:0000256" key="5">
    <source>
        <dbReference type="ARBA" id="ARBA00013212"/>
    </source>
</evidence>
<dbReference type="Pfam" id="PF01066">
    <property type="entry name" value="CDP-OH_P_transf"/>
    <property type="match status" value="1"/>
</dbReference>
<dbReference type="EMBL" id="CAMPGE010023363">
    <property type="protein sequence ID" value="CAI2381313.1"/>
    <property type="molecule type" value="Genomic_DNA"/>
</dbReference>
<evidence type="ECO:0000256" key="18">
    <source>
        <dbReference type="SAM" id="Phobius"/>
    </source>
</evidence>
<evidence type="ECO:0000256" key="15">
    <source>
        <dbReference type="ARBA" id="ARBA00023264"/>
    </source>
</evidence>
<evidence type="ECO:0000256" key="12">
    <source>
        <dbReference type="ARBA" id="ARBA00023098"/>
    </source>
</evidence>
<evidence type="ECO:0000313" key="20">
    <source>
        <dbReference type="Proteomes" id="UP001295684"/>
    </source>
</evidence>
<reference evidence="19" key="1">
    <citation type="submission" date="2023-07" db="EMBL/GenBank/DDBJ databases">
        <authorList>
            <consortium name="AG Swart"/>
            <person name="Singh M."/>
            <person name="Singh A."/>
            <person name="Seah K."/>
            <person name="Emmerich C."/>
        </authorList>
    </citation>
    <scope>NUCLEOTIDE SEQUENCE</scope>
    <source>
        <strain evidence="19">DP1</strain>
    </source>
</reference>
<evidence type="ECO:0000256" key="14">
    <source>
        <dbReference type="ARBA" id="ARBA00023209"/>
    </source>
</evidence>
<keyword evidence="10" id="KW-0460">Magnesium</keyword>
<organism evidence="19 20">
    <name type="scientific">Euplotes crassus</name>
    <dbReference type="NCBI Taxonomy" id="5936"/>
    <lineage>
        <taxon>Eukaryota</taxon>
        <taxon>Sar</taxon>
        <taxon>Alveolata</taxon>
        <taxon>Ciliophora</taxon>
        <taxon>Intramacronucleata</taxon>
        <taxon>Spirotrichea</taxon>
        <taxon>Hypotrichia</taxon>
        <taxon>Euplotida</taxon>
        <taxon>Euplotidae</taxon>
        <taxon>Moneuplotes</taxon>
    </lineage>
</organism>
<dbReference type="Gene3D" id="1.20.120.1760">
    <property type="match status" value="1"/>
</dbReference>
<keyword evidence="7 16" id="KW-0808">Transferase</keyword>
<dbReference type="GO" id="GO:0016020">
    <property type="term" value="C:membrane"/>
    <property type="evidence" value="ECO:0007669"/>
    <property type="project" value="UniProtKB-SubCell"/>
</dbReference>
<keyword evidence="8 18" id="KW-0812">Transmembrane</keyword>
<keyword evidence="14 16" id="KW-0594">Phospholipid biosynthesis</keyword>
<evidence type="ECO:0000256" key="16">
    <source>
        <dbReference type="PIRNR" id="PIRNR000848"/>
    </source>
</evidence>
<evidence type="ECO:0000256" key="6">
    <source>
        <dbReference type="ARBA" id="ARBA00022516"/>
    </source>
</evidence>
<evidence type="ECO:0000256" key="9">
    <source>
        <dbReference type="ARBA" id="ARBA00022723"/>
    </source>
</evidence>
<dbReference type="GO" id="GO:0006661">
    <property type="term" value="P:phosphatidylinositol biosynthetic process"/>
    <property type="evidence" value="ECO:0007669"/>
    <property type="project" value="TreeGrafter"/>
</dbReference>
<dbReference type="InterPro" id="IPR048254">
    <property type="entry name" value="CDP_ALCOHOL_P_TRANSF_CS"/>
</dbReference>
<comment type="similarity">
    <text evidence="4 16 17">Belongs to the CDP-alcohol phosphatidyltransferase class-I family.</text>
</comment>
<evidence type="ECO:0000256" key="11">
    <source>
        <dbReference type="ARBA" id="ARBA00022989"/>
    </source>
</evidence>
<keyword evidence="11 18" id="KW-1133">Transmembrane helix</keyword>
<comment type="caution">
    <text evidence="19">The sequence shown here is derived from an EMBL/GenBank/DDBJ whole genome shotgun (WGS) entry which is preliminary data.</text>
</comment>
<comment type="cofactor">
    <cofactor evidence="1">
        <name>Mn(2+)</name>
        <dbReference type="ChEBI" id="CHEBI:29035"/>
    </cofactor>
</comment>
<dbReference type="AlphaFoldDB" id="A0AAD1XXJ1"/>
<evidence type="ECO:0000256" key="17">
    <source>
        <dbReference type="RuleBase" id="RU003750"/>
    </source>
</evidence>
<accession>A0AAD1XXJ1</accession>
<proteinExistence type="inferred from homology"/>
<keyword evidence="20" id="KW-1185">Reference proteome</keyword>
<comment type="cofactor">
    <cofactor evidence="2">
        <name>Mg(2+)</name>
        <dbReference type="ChEBI" id="CHEBI:18420"/>
    </cofactor>
</comment>
<dbReference type="EC" id="2.7.8.11" evidence="5 16"/>
<evidence type="ECO:0000256" key="1">
    <source>
        <dbReference type="ARBA" id="ARBA00001936"/>
    </source>
</evidence>